<protein>
    <recommendedName>
        <fullName evidence="3">TPM domain-containing protein</fullName>
    </recommendedName>
</protein>
<organism evidence="1 2">
    <name type="scientific">Candidatus Protofrankia californiensis</name>
    <dbReference type="NCBI Taxonomy" id="1839754"/>
    <lineage>
        <taxon>Bacteria</taxon>
        <taxon>Bacillati</taxon>
        <taxon>Actinomycetota</taxon>
        <taxon>Actinomycetes</taxon>
        <taxon>Frankiales</taxon>
        <taxon>Frankiaceae</taxon>
        <taxon>Protofrankia</taxon>
    </lineage>
</organism>
<gene>
    <name evidence="1" type="ORF">FDG2_2203</name>
</gene>
<dbReference type="EMBL" id="FLUV01000917">
    <property type="protein sequence ID" value="SBW22039.1"/>
    <property type="molecule type" value="Genomic_DNA"/>
</dbReference>
<proteinExistence type="predicted"/>
<evidence type="ECO:0000313" key="2">
    <source>
        <dbReference type="Proteomes" id="UP000199013"/>
    </source>
</evidence>
<evidence type="ECO:0008006" key="3">
    <source>
        <dbReference type="Google" id="ProtNLM"/>
    </source>
</evidence>
<reference evidence="2" key="1">
    <citation type="submission" date="2016-02" db="EMBL/GenBank/DDBJ databases">
        <authorList>
            <person name="Wibberg D."/>
        </authorList>
    </citation>
    <scope>NUCLEOTIDE SEQUENCE [LARGE SCALE GENOMIC DNA]</scope>
</reference>
<sequence length="138" mass="14543">MARGEPFTWEQRDRLERAQAAAQAQTGIRFTVRVGVVDGDARLFAERVLANLVELPSDPAVVVLVSPGQRFVHVMTTQAAKQRITDQAAGLAVLTMTSSFALGDIVNGIINGLRQLADAAGGHPSAFPGGPIGVLARV</sequence>
<dbReference type="Proteomes" id="UP000199013">
    <property type="component" value="Unassembled WGS sequence"/>
</dbReference>
<name>A0A1C3NX81_9ACTN</name>
<dbReference type="Pfam" id="PF17174">
    <property type="entry name" value="DUF5130"/>
    <property type="match status" value="1"/>
</dbReference>
<dbReference type="InterPro" id="IPR033437">
    <property type="entry name" value="DUF5130"/>
</dbReference>
<accession>A0A1C3NX81</accession>
<dbReference type="Gene3D" id="3.10.310.50">
    <property type="match status" value="1"/>
</dbReference>
<evidence type="ECO:0000313" key="1">
    <source>
        <dbReference type="EMBL" id="SBW22039.1"/>
    </source>
</evidence>
<dbReference type="AlphaFoldDB" id="A0A1C3NX81"/>
<keyword evidence="2" id="KW-1185">Reference proteome</keyword>